<keyword evidence="6 11" id="KW-0547">Nucleotide-binding</keyword>
<accession>A0A5C1HT84</accession>
<keyword evidence="3 11" id="KW-1003">Cell membrane</keyword>
<dbReference type="InterPro" id="IPR017969">
    <property type="entry name" value="Heavy-metal-associated_CS"/>
</dbReference>
<dbReference type="Pfam" id="PF00122">
    <property type="entry name" value="E1-E2_ATPase"/>
    <property type="match status" value="1"/>
</dbReference>
<dbReference type="GO" id="GO:0005524">
    <property type="term" value="F:ATP binding"/>
    <property type="evidence" value="ECO:0007669"/>
    <property type="project" value="UniProtKB-UniRule"/>
</dbReference>
<dbReference type="InterPro" id="IPR023298">
    <property type="entry name" value="ATPase_P-typ_TM_dom_sf"/>
</dbReference>
<proteinExistence type="inferred from homology"/>
<dbReference type="SUPFAM" id="SSF81665">
    <property type="entry name" value="Calcium ATPase, transmembrane domain M"/>
    <property type="match status" value="1"/>
</dbReference>
<dbReference type="PRINTS" id="PR00119">
    <property type="entry name" value="CATATPASE"/>
</dbReference>
<dbReference type="SUPFAM" id="SSF55008">
    <property type="entry name" value="HMA, heavy metal-associated domain"/>
    <property type="match status" value="1"/>
</dbReference>
<dbReference type="EC" id="3.6.3.3" evidence="13"/>
<dbReference type="GO" id="GO:0016887">
    <property type="term" value="F:ATP hydrolysis activity"/>
    <property type="evidence" value="ECO:0007669"/>
    <property type="project" value="InterPro"/>
</dbReference>
<protein>
    <submittedName>
        <fullName evidence="13">Cadmium-translocating P-type ATPase</fullName>
        <ecNumber evidence="13">3.6.3.3</ecNumber>
    </submittedName>
</protein>
<dbReference type="GO" id="GO:0055070">
    <property type="term" value="P:copper ion homeostasis"/>
    <property type="evidence" value="ECO:0007669"/>
    <property type="project" value="TreeGrafter"/>
</dbReference>
<dbReference type="InterPro" id="IPR023299">
    <property type="entry name" value="ATPase_P-typ_cyto_dom_N"/>
</dbReference>
<dbReference type="GO" id="GO:0005507">
    <property type="term" value="F:copper ion binding"/>
    <property type="evidence" value="ECO:0007669"/>
    <property type="project" value="TreeGrafter"/>
</dbReference>
<dbReference type="InterPro" id="IPR023214">
    <property type="entry name" value="HAD_sf"/>
</dbReference>
<dbReference type="SUPFAM" id="SSF81653">
    <property type="entry name" value="Calcium ATPase, transduction domain A"/>
    <property type="match status" value="1"/>
</dbReference>
<dbReference type="NCBIfam" id="TIGR01512">
    <property type="entry name" value="ATPase-IB2_Cd"/>
    <property type="match status" value="1"/>
</dbReference>
<feature type="transmembrane region" description="Helical" evidence="11">
    <location>
        <begin position="654"/>
        <end position="673"/>
    </location>
</feature>
<dbReference type="PROSITE" id="PS50846">
    <property type="entry name" value="HMA_2"/>
    <property type="match status" value="1"/>
</dbReference>
<dbReference type="SUPFAM" id="SSF56784">
    <property type="entry name" value="HAD-like"/>
    <property type="match status" value="1"/>
</dbReference>
<dbReference type="Proteomes" id="UP000251402">
    <property type="component" value="Chromosome"/>
</dbReference>
<keyword evidence="7 11" id="KW-0067">ATP-binding</keyword>
<evidence type="ECO:0000256" key="7">
    <source>
        <dbReference type="ARBA" id="ARBA00022840"/>
    </source>
</evidence>
<dbReference type="OrthoDB" id="9770315at2"/>
<sequence>MSIFVTMAEQLIELNVTGMHCNNCAMSVHKFLEKKGLHNILVDFAGEEVKFSTSDEAKLPEIKKGIENLGFKVVDDLSTHSVPFYERVENKFIFCAIFTTPLLLHMILPWHFLHQPIIQLLLCLPVFIVGCLHFGKSAISSLKGGIPNMDVLIFVGSTSAFIYSLIGTVRNLGPQYQFYETCATIITLVLLGNVFEKRSVSQTTSAVKDLIKFQQVNANRIINGSVEVINAKEVRPGDTLLVNQGDKIPVDGELLSGQGSVDEAMLTGESIPVEKQKYDKVIGGTILVNGNFHMLATSVGSNTILAQIIDLMKKAQAAKPPVQKLGDKVAAIFVPAVILIALVTLILTYFVGGAGLQHAIMNAIAVLVISCPCAMGLATPTAVMVGLGRAAKNGILVKGGDTIEAVTNTKYVVFDKTGTLTTGKFTVNEINITDGADIKHIRGMIVAIEERSNHPIAKSLVNGLKGLPQQKLILKTVKEEKGLGMRAEDVEGNHYFLGTAKASNDGHFNLSLYKNQVLMAQIAVDDQIKPEAPELITQLKQMGIIPVLLSGDKKDRCLKVANQLGIKEVHGERLPEEKLKAIDIYKQKGKTIMIGDGINDAPALTHADVGVSMNDASQVAIQSASVVLLNTDLHSVIKFLQISRHTLLTIKQNLFWAFAYNIIAIPVAAMGFLNPMVGALTMAFSDVVVIGNSLRLKIKKVGPPAP</sequence>
<keyword evidence="14" id="KW-1185">Reference proteome</keyword>
<dbReference type="InterPro" id="IPR036163">
    <property type="entry name" value="HMA_dom_sf"/>
</dbReference>
<dbReference type="PANTHER" id="PTHR43520:SF8">
    <property type="entry name" value="P-TYPE CU(+) TRANSPORTER"/>
    <property type="match status" value="1"/>
</dbReference>
<dbReference type="InterPro" id="IPR036412">
    <property type="entry name" value="HAD-like_sf"/>
</dbReference>
<evidence type="ECO:0000256" key="10">
    <source>
        <dbReference type="ARBA" id="ARBA00023136"/>
    </source>
</evidence>
<dbReference type="KEGG" id="mrub:DEO27_004240"/>
<evidence type="ECO:0000259" key="12">
    <source>
        <dbReference type="PROSITE" id="PS50846"/>
    </source>
</evidence>
<dbReference type="InterPro" id="IPR018303">
    <property type="entry name" value="ATPase_P-typ_P_site"/>
</dbReference>
<keyword evidence="10 11" id="KW-0472">Membrane</keyword>
<dbReference type="CDD" id="cd02094">
    <property type="entry name" value="P-type_ATPase_Cu-like"/>
    <property type="match status" value="1"/>
</dbReference>
<dbReference type="Gene3D" id="3.40.1110.10">
    <property type="entry name" value="Calcium-transporting ATPase, cytoplasmic domain N"/>
    <property type="match status" value="1"/>
</dbReference>
<name>A0A5C1HT84_9SPHI</name>
<dbReference type="InterPro" id="IPR006121">
    <property type="entry name" value="HMA_dom"/>
</dbReference>
<feature type="transmembrane region" description="Helical" evidence="11">
    <location>
        <begin position="151"/>
        <end position="170"/>
    </location>
</feature>
<evidence type="ECO:0000256" key="1">
    <source>
        <dbReference type="ARBA" id="ARBA00004651"/>
    </source>
</evidence>
<keyword evidence="8" id="KW-1278">Translocase</keyword>
<dbReference type="NCBIfam" id="TIGR01525">
    <property type="entry name" value="ATPase-IB_hvy"/>
    <property type="match status" value="1"/>
</dbReference>
<dbReference type="Pfam" id="PF00702">
    <property type="entry name" value="Hydrolase"/>
    <property type="match status" value="1"/>
</dbReference>
<dbReference type="GO" id="GO:0005886">
    <property type="term" value="C:plasma membrane"/>
    <property type="evidence" value="ECO:0007669"/>
    <property type="project" value="UniProtKB-SubCell"/>
</dbReference>
<evidence type="ECO:0000256" key="6">
    <source>
        <dbReference type="ARBA" id="ARBA00022741"/>
    </source>
</evidence>
<dbReference type="InterPro" id="IPR059000">
    <property type="entry name" value="ATPase_P-type_domA"/>
</dbReference>
<keyword evidence="5 11" id="KW-0479">Metal-binding</keyword>
<evidence type="ECO:0000256" key="5">
    <source>
        <dbReference type="ARBA" id="ARBA00022723"/>
    </source>
</evidence>
<organism evidence="13 14">
    <name type="scientific">Mucilaginibacter rubeus</name>
    <dbReference type="NCBI Taxonomy" id="2027860"/>
    <lineage>
        <taxon>Bacteria</taxon>
        <taxon>Pseudomonadati</taxon>
        <taxon>Bacteroidota</taxon>
        <taxon>Sphingobacteriia</taxon>
        <taxon>Sphingobacteriales</taxon>
        <taxon>Sphingobacteriaceae</taxon>
        <taxon>Mucilaginibacter</taxon>
    </lineage>
</organism>
<feature type="domain" description="HMA" evidence="12">
    <location>
        <begin position="10"/>
        <end position="74"/>
    </location>
</feature>
<dbReference type="PROSITE" id="PS01047">
    <property type="entry name" value="HMA_1"/>
    <property type="match status" value="1"/>
</dbReference>
<comment type="similarity">
    <text evidence="2 11">Belongs to the cation transport ATPase (P-type) (TC 3.A.3) family. Type IB subfamily.</text>
</comment>
<keyword evidence="9 11" id="KW-1133">Transmembrane helix</keyword>
<evidence type="ECO:0000313" key="13">
    <source>
        <dbReference type="EMBL" id="QEM09257.1"/>
    </source>
</evidence>
<evidence type="ECO:0000313" key="14">
    <source>
        <dbReference type="Proteomes" id="UP000251402"/>
    </source>
</evidence>
<dbReference type="Pfam" id="PF00403">
    <property type="entry name" value="HMA"/>
    <property type="match status" value="1"/>
</dbReference>
<dbReference type="PROSITE" id="PS00154">
    <property type="entry name" value="ATPASE_E1_E2"/>
    <property type="match status" value="1"/>
</dbReference>
<dbReference type="FunFam" id="2.70.150.10:FF:000020">
    <property type="entry name" value="Copper-exporting P-type ATPase A"/>
    <property type="match status" value="1"/>
</dbReference>
<dbReference type="Gene3D" id="3.40.50.1000">
    <property type="entry name" value="HAD superfamily/HAD-like"/>
    <property type="match status" value="1"/>
</dbReference>
<keyword evidence="13" id="KW-0378">Hydrolase</keyword>
<dbReference type="InterPro" id="IPR001757">
    <property type="entry name" value="P_typ_ATPase"/>
</dbReference>
<dbReference type="InterPro" id="IPR027256">
    <property type="entry name" value="P-typ_ATPase_IB"/>
</dbReference>
<feature type="transmembrane region" description="Helical" evidence="11">
    <location>
        <begin position="92"/>
        <end position="112"/>
    </location>
</feature>
<evidence type="ECO:0000256" key="2">
    <source>
        <dbReference type="ARBA" id="ARBA00006024"/>
    </source>
</evidence>
<evidence type="ECO:0000256" key="11">
    <source>
        <dbReference type="RuleBase" id="RU362081"/>
    </source>
</evidence>
<dbReference type="GO" id="GO:0043682">
    <property type="term" value="F:P-type divalent copper transporter activity"/>
    <property type="evidence" value="ECO:0007669"/>
    <property type="project" value="TreeGrafter"/>
</dbReference>
<dbReference type="Gene3D" id="2.70.150.10">
    <property type="entry name" value="Calcium-transporting ATPase, cytoplasmic transduction domain A"/>
    <property type="match status" value="1"/>
</dbReference>
<feature type="transmembrane region" description="Helical" evidence="11">
    <location>
        <begin position="118"/>
        <end position="139"/>
    </location>
</feature>
<evidence type="ECO:0000256" key="4">
    <source>
        <dbReference type="ARBA" id="ARBA00022692"/>
    </source>
</evidence>
<dbReference type="AlphaFoldDB" id="A0A5C1HT84"/>
<dbReference type="GO" id="GO:0060003">
    <property type="term" value="P:copper ion export"/>
    <property type="evidence" value="ECO:0007669"/>
    <property type="project" value="UniProtKB-ARBA"/>
</dbReference>
<dbReference type="EMBL" id="CP043450">
    <property type="protein sequence ID" value="QEM09257.1"/>
    <property type="molecule type" value="Genomic_DNA"/>
</dbReference>
<evidence type="ECO:0000256" key="8">
    <source>
        <dbReference type="ARBA" id="ARBA00022967"/>
    </source>
</evidence>
<dbReference type="PANTHER" id="PTHR43520">
    <property type="entry name" value="ATP7, ISOFORM B"/>
    <property type="match status" value="1"/>
</dbReference>
<gene>
    <name evidence="13" type="primary">cadA</name>
    <name evidence="13" type="ORF">DEO27_004240</name>
</gene>
<dbReference type="Gene3D" id="3.30.70.100">
    <property type="match status" value="1"/>
</dbReference>
<dbReference type="NCBIfam" id="TIGR01494">
    <property type="entry name" value="ATPase_P-type"/>
    <property type="match status" value="1"/>
</dbReference>
<feature type="transmembrane region" description="Helical" evidence="11">
    <location>
        <begin position="176"/>
        <end position="195"/>
    </location>
</feature>
<feature type="transmembrane region" description="Helical" evidence="11">
    <location>
        <begin position="363"/>
        <end position="388"/>
    </location>
</feature>
<keyword evidence="4 11" id="KW-0812">Transmembrane</keyword>
<dbReference type="NCBIfam" id="TIGR01511">
    <property type="entry name" value="ATPase-IB1_Cu"/>
    <property type="match status" value="1"/>
</dbReference>
<evidence type="ECO:0000256" key="3">
    <source>
        <dbReference type="ARBA" id="ARBA00022475"/>
    </source>
</evidence>
<dbReference type="PROSITE" id="PS01229">
    <property type="entry name" value="COF_2"/>
    <property type="match status" value="1"/>
</dbReference>
<dbReference type="InterPro" id="IPR008250">
    <property type="entry name" value="ATPase_P-typ_transduc_dom_A_sf"/>
</dbReference>
<dbReference type="PRINTS" id="PR00120">
    <property type="entry name" value="HATPASE"/>
</dbReference>
<feature type="transmembrane region" description="Helical" evidence="11">
    <location>
        <begin position="329"/>
        <end position="351"/>
    </location>
</feature>
<evidence type="ECO:0000256" key="9">
    <source>
        <dbReference type="ARBA" id="ARBA00022989"/>
    </source>
</evidence>
<reference evidence="13" key="1">
    <citation type="submission" date="2019-08" db="EMBL/GenBank/DDBJ databases">
        <title>Comparative genome analysis confer to the adaptation heavy metal polluted environment.</title>
        <authorList>
            <person name="Li Y."/>
        </authorList>
    </citation>
    <scope>NUCLEOTIDE SEQUENCE [LARGE SCALE GENOMIC DNA]</scope>
    <source>
        <strain evidence="13">P1</strain>
    </source>
</reference>
<dbReference type="CDD" id="cd00371">
    <property type="entry name" value="HMA"/>
    <property type="match status" value="1"/>
</dbReference>
<comment type="subcellular location">
    <subcellularLocation>
        <location evidence="1">Cell membrane</location>
        <topology evidence="1">Multi-pass membrane protein</topology>
    </subcellularLocation>
</comment>